<organism evidence="1">
    <name type="scientific">gut metagenome</name>
    <dbReference type="NCBI Taxonomy" id="749906"/>
    <lineage>
        <taxon>unclassified sequences</taxon>
        <taxon>metagenomes</taxon>
        <taxon>organismal metagenomes</taxon>
    </lineage>
</organism>
<proteinExistence type="predicted"/>
<comment type="caution">
    <text evidence="1">The sequence shown here is derived from an EMBL/GenBank/DDBJ whole genome shotgun (WGS) entry which is preliminary data.</text>
</comment>
<evidence type="ECO:0000313" key="1">
    <source>
        <dbReference type="EMBL" id="EJW94068.1"/>
    </source>
</evidence>
<gene>
    <name evidence="1" type="ORF">EVA_17825</name>
</gene>
<protein>
    <submittedName>
        <fullName evidence="1">Uncharacterized protein</fullName>
    </submittedName>
</protein>
<reference evidence="1" key="1">
    <citation type="journal article" date="2012" name="PLoS ONE">
        <title>Gene sets for utilization of primary and secondary nutrition supplies in the distal gut of endangered iberian lynx.</title>
        <authorList>
            <person name="Alcaide M."/>
            <person name="Messina E."/>
            <person name="Richter M."/>
            <person name="Bargiela R."/>
            <person name="Peplies J."/>
            <person name="Huws S.A."/>
            <person name="Newbold C.J."/>
            <person name="Golyshin P.N."/>
            <person name="Simon M.A."/>
            <person name="Lopez G."/>
            <person name="Yakimov M.M."/>
            <person name="Ferrer M."/>
        </authorList>
    </citation>
    <scope>NUCLEOTIDE SEQUENCE</scope>
</reference>
<sequence length="37" mass="4280">MRERVPGSAVPMSMSRLISQDIISIRLVIDIWPTVRR</sequence>
<dbReference type="AlphaFoldDB" id="J9FI34"/>
<name>J9FI34_9ZZZZ</name>
<dbReference type="EMBL" id="AMCI01006591">
    <property type="protein sequence ID" value="EJW94068.1"/>
    <property type="molecule type" value="Genomic_DNA"/>
</dbReference>
<accession>J9FI34</accession>